<feature type="region of interest" description="Interaction with substrate tRNA" evidence="10">
    <location>
        <begin position="34"/>
        <end position="37"/>
    </location>
</feature>
<feature type="site" description="Interaction with substrate tRNA" evidence="10">
    <location>
        <position position="100"/>
    </location>
</feature>
<evidence type="ECO:0000256" key="12">
    <source>
        <dbReference type="RuleBase" id="RU003784"/>
    </source>
</evidence>
<comment type="similarity">
    <text evidence="3 10 13">Belongs to the IPP transferase family.</text>
</comment>
<dbReference type="Proteomes" id="UP000003752">
    <property type="component" value="Unassembled WGS sequence"/>
</dbReference>
<gene>
    <name evidence="10 14" type="primary">miaA</name>
    <name evidence="14" type="ORF">HMPREF0519_2352</name>
</gene>
<comment type="catalytic activity">
    <reaction evidence="9 10 11">
        <text>adenosine(37) in tRNA + dimethylallyl diphosphate = N(6)-dimethylallyladenosine(37) in tRNA + diphosphate</text>
        <dbReference type="Rhea" id="RHEA:26482"/>
        <dbReference type="Rhea" id="RHEA-COMP:10162"/>
        <dbReference type="Rhea" id="RHEA-COMP:10375"/>
        <dbReference type="ChEBI" id="CHEBI:33019"/>
        <dbReference type="ChEBI" id="CHEBI:57623"/>
        <dbReference type="ChEBI" id="CHEBI:74411"/>
        <dbReference type="ChEBI" id="CHEBI:74415"/>
        <dbReference type="EC" id="2.5.1.75"/>
    </reaction>
</comment>
<evidence type="ECO:0000256" key="6">
    <source>
        <dbReference type="ARBA" id="ARBA00022741"/>
    </source>
</evidence>
<protein>
    <recommendedName>
        <fullName evidence="10">tRNA dimethylallyltransferase</fullName>
        <ecNumber evidence="10">2.5.1.75</ecNumber>
    </recommendedName>
    <alternativeName>
        <fullName evidence="10">Dimethylallyl diphosphate:tRNA dimethylallyltransferase</fullName>
        <shortName evidence="10">DMAPP:tRNA dimethylallyltransferase</shortName>
        <shortName evidence="10">DMATase</shortName>
    </alternativeName>
    <alternativeName>
        <fullName evidence="10">Isopentenyl-diphosphate:tRNA isopentenyltransferase</fullName>
        <shortName evidence="10">IPP transferase</shortName>
        <shortName evidence="10">IPPT</shortName>
        <shortName evidence="10">IPTase</shortName>
    </alternativeName>
</protein>
<comment type="caution">
    <text evidence="10">Lacks conserved residue(s) required for the propagation of feature annotation.</text>
</comment>
<dbReference type="Gene3D" id="3.40.50.300">
    <property type="entry name" value="P-loop containing nucleotide triphosphate hydrolases"/>
    <property type="match status" value="1"/>
</dbReference>
<evidence type="ECO:0000256" key="13">
    <source>
        <dbReference type="RuleBase" id="RU003785"/>
    </source>
</evidence>
<accession>C0XM91</accession>
<keyword evidence="6 10" id="KW-0547">Nucleotide-binding</keyword>
<keyword evidence="5 10" id="KW-0819">tRNA processing</keyword>
<dbReference type="InterPro" id="IPR039657">
    <property type="entry name" value="Dimethylallyltransferase"/>
</dbReference>
<dbReference type="EC" id="2.5.1.75" evidence="10"/>
<dbReference type="Gene3D" id="1.10.20.140">
    <property type="match status" value="1"/>
</dbReference>
<comment type="caution">
    <text evidence="14">The sequence shown here is derived from an EMBL/GenBank/DDBJ whole genome shotgun (WGS) entry which is preliminary data.</text>
</comment>
<dbReference type="GO" id="GO:0052381">
    <property type="term" value="F:tRNA dimethylallyltransferase activity"/>
    <property type="evidence" value="ECO:0007669"/>
    <property type="project" value="UniProtKB-UniRule"/>
</dbReference>
<dbReference type="HOGENOM" id="CLU_032616_0_1_9"/>
<evidence type="ECO:0000313" key="15">
    <source>
        <dbReference type="Proteomes" id="UP000003752"/>
    </source>
</evidence>
<dbReference type="InterPro" id="IPR027417">
    <property type="entry name" value="P-loop_NTPase"/>
</dbReference>
<comment type="cofactor">
    <cofactor evidence="1 10">
        <name>Mg(2+)</name>
        <dbReference type="ChEBI" id="CHEBI:18420"/>
    </cofactor>
</comment>
<evidence type="ECO:0000256" key="4">
    <source>
        <dbReference type="ARBA" id="ARBA00022679"/>
    </source>
</evidence>
<organism evidence="14 15">
    <name type="scientific">Lentilactobacillus hilgardii (strain ATCC 8290 / DSM 20176 / CCUG 30140 / JCM 1155 / KCTC 3500 / NBRC 15886 / NCIMB 8040 / NRRL B-1843 / 9)</name>
    <dbReference type="NCBI Taxonomy" id="1423757"/>
    <lineage>
        <taxon>Bacteria</taxon>
        <taxon>Bacillati</taxon>
        <taxon>Bacillota</taxon>
        <taxon>Bacilli</taxon>
        <taxon>Lactobacillales</taxon>
        <taxon>Lactobacillaceae</taxon>
        <taxon>Lentilactobacillus</taxon>
    </lineage>
</organism>
<name>C0XM91_LENH9</name>
<evidence type="ECO:0000256" key="10">
    <source>
        <dbReference type="HAMAP-Rule" id="MF_00185"/>
    </source>
</evidence>
<dbReference type="NCBIfam" id="TIGR00174">
    <property type="entry name" value="miaA"/>
    <property type="match status" value="1"/>
</dbReference>
<dbReference type="GO" id="GO:0006400">
    <property type="term" value="P:tRNA modification"/>
    <property type="evidence" value="ECO:0007669"/>
    <property type="project" value="TreeGrafter"/>
</dbReference>
<keyword evidence="7 10" id="KW-0067">ATP-binding</keyword>
<evidence type="ECO:0000256" key="3">
    <source>
        <dbReference type="ARBA" id="ARBA00005842"/>
    </source>
</evidence>
<dbReference type="AlphaFoldDB" id="C0XM91"/>
<dbReference type="HAMAP" id="MF_00185">
    <property type="entry name" value="IPP_trans"/>
    <property type="match status" value="1"/>
</dbReference>
<dbReference type="EMBL" id="ACGP01000189">
    <property type="protein sequence ID" value="EEI23439.1"/>
    <property type="molecule type" value="Genomic_DNA"/>
</dbReference>
<keyword evidence="15" id="KW-1185">Reference proteome</keyword>
<dbReference type="PANTHER" id="PTHR11088:SF60">
    <property type="entry name" value="TRNA DIMETHYLALLYLTRANSFERASE"/>
    <property type="match status" value="1"/>
</dbReference>
<dbReference type="PANTHER" id="PTHR11088">
    <property type="entry name" value="TRNA DIMETHYLALLYLTRANSFERASE"/>
    <property type="match status" value="1"/>
</dbReference>
<dbReference type="FunFam" id="1.10.20.140:FF:000001">
    <property type="entry name" value="tRNA dimethylallyltransferase"/>
    <property type="match status" value="1"/>
</dbReference>
<sequence length="307" mass="35092">MKKVLAIVGPTAVGKTAMSIKLAKMFQGEVISGDSMQVYRNLNIGTAKITEEEKEGVVHHLIDVRDIDQRFSVADFVSEATKLINEISIVGNLPIIVGGTGFYLQALLDGLDLGGDRFENDTLRQQLLDQAKEHGNAALHEQLERVDPQAAKKIPANNLRRVIRALEVYIKTGNRFSDQENQPNQYDSLIIGLTTDRKKLYDRINHRVDLMMTQGLLKEADYLYKNGGDKLQAGKGIGYHEFYDYFKSQISLTEAVDLVKKDSRHYAKRQLTWFRNKTKPNWYDVLDFPDYVKRLEVDVENWLENRD</sequence>
<proteinExistence type="inferred from homology"/>
<keyword evidence="4 10" id="KW-0808">Transferase</keyword>
<evidence type="ECO:0000256" key="9">
    <source>
        <dbReference type="ARBA" id="ARBA00049563"/>
    </source>
</evidence>
<comment type="subunit">
    <text evidence="10">Monomer.</text>
</comment>
<keyword evidence="8 10" id="KW-0460">Magnesium</keyword>
<comment type="function">
    <text evidence="2 10 12">Catalyzes the transfer of a dimethylallyl group onto the adenine at position 37 in tRNAs that read codons beginning with uridine, leading to the formation of N6-(dimethylallyl)adenosine (i(6)A).</text>
</comment>
<dbReference type="InterPro" id="IPR018022">
    <property type="entry name" value="IPT"/>
</dbReference>
<dbReference type="SUPFAM" id="SSF52540">
    <property type="entry name" value="P-loop containing nucleoside triphosphate hydrolases"/>
    <property type="match status" value="2"/>
</dbReference>
<dbReference type="RefSeq" id="WP_004561602.1">
    <property type="nucleotide sequence ID" value="NZ_AZDF01000004.1"/>
</dbReference>
<dbReference type="GO" id="GO:0005524">
    <property type="term" value="F:ATP binding"/>
    <property type="evidence" value="ECO:0007669"/>
    <property type="project" value="UniProtKB-UniRule"/>
</dbReference>
<evidence type="ECO:0000256" key="2">
    <source>
        <dbReference type="ARBA" id="ARBA00003213"/>
    </source>
</evidence>
<evidence type="ECO:0000256" key="1">
    <source>
        <dbReference type="ARBA" id="ARBA00001946"/>
    </source>
</evidence>
<feature type="binding site" evidence="10">
    <location>
        <begin position="11"/>
        <end position="16"/>
    </location>
    <ligand>
        <name>substrate</name>
    </ligand>
</feature>
<dbReference type="PATRIC" id="fig|1423757.3.peg.1809"/>
<feature type="site" description="Interaction with substrate tRNA" evidence="10">
    <location>
        <position position="124"/>
    </location>
</feature>
<evidence type="ECO:0000256" key="11">
    <source>
        <dbReference type="RuleBase" id="RU003783"/>
    </source>
</evidence>
<evidence type="ECO:0000256" key="5">
    <source>
        <dbReference type="ARBA" id="ARBA00022694"/>
    </source>
</evidence>
<reference evidence="14 15" key="1">
    <citation type="submission" date="2009-01" db="EMBL/GenBank/DDBJ databases">
        <authorList>
            <person name="Qin X."/>
            <person name="Bachman B."/>
            <person name="Battles P."/>
            <person name="Bell A."/>
            <person name="Bess C."/>
            <person name="Bickham C."/>
            <person name="Chaboub L."/>
            <person name="Chen D."/>
            <person name="Coyle M."/>
            <person name="Deiros D.R."/>
            <person name="Dinh H."/>
            <person name="Forbes L."/>
            <person name="Fowler G."/>
            <person name="Francisco L."/>
            <person name="Fu Q."/>
            <person name="Gubbala S."/>
            <person name="Hale W."/>
            <person name="Han Y."/>
            <person name="Hemphill L."/>
            <person name="Highlander S.K."/>
            <person name="Hirani K."/>
            <person name="Hogues M."/>
            <person name="Jackson L."/>
            <person name="Jakkamsetti A."/>
            <person name="Javaid M."/>
            <person name="Jiang H."/>
            <person name="Korchina V."/>
            <person name="Kovar C."/>
            <person name="Lara F."/>
            <person name="Lee S."/>
            <person name="Mata R."/>
            <person name="Mathew T."/>
            <person name="Moen C."/>
            <person name="Morales K."/>
            <person name="Munidasa M."/>
            <person name="Nazareth L."/>
            <person name="Ngo R."/>
            <person name="Nguyen L."/>
            <person name="Okwuonu G."/>
            <person name="Ongeri F."/>
            <person name="Patil S."/>
            <person name="Petrosino J."/>
            <person name="Pham C."/>
            <person name="Pham P."/>
            <person name="Pu L.-L."/>
            <person name="Puazo M."/>
            <person name="Raj R."/>
            <person name="Reid J."/>
            <person name="Rouhana J."/>
            <person name="Saada N."/>
            <person name="Shang Y."/>
            <person name="Simmons D."/>
            <person name="Thornton R."/>
            <person name="Warren J."/>
            <person name="Weissenberger G."/>
            <person name="Zhang J."/>
            <person name="Zhang L."/>
            <person name="Zhou C."/>
            <person name="Zhu D."/>
            <person name="Muzny D."/>
            <person name="Worley K."/>
            <person name="Gibbs R."/>
        </authorList>
    </citation>
    <scope>NUCLEOTIDE SEQUENCE [LARGE SCALE GENOMIC DNA]</scope>
    <source>
        <strain evidence="15">ATCC 8290 / DSM 20176 / CCUG 30140 / JCM 1155 / KCTC 3500 / NBRC 15886 / NCIMB 8040 / NRRL B-1843 / 9</strain>
    </source>
</reference>
<dbReference type="SMR" id="C0XM91"/>
<dbReference type="Pfam" id="PF01715">
    <property type="entry name" value="IPPT"/>
    <property type="match status" value="1"/>
</dbReference>
<evidence type="ECO:0000256" key="8">
    <source>
        <dbReference type="ARBA" id="ARBA00022842"/>
    </source>
</evidence>
<evidence type="ECO:0000256" key="7">
    <source>
        <dbReference type="ARBA" id="ARBA00022840"/>
    </source>
</evidence>
<evidence type="ECO:0000313" key="14">
    <source>
        <dbReference type="EMBL" id="EEI23439.1"/>
    </source>
</evidence>
<feature type="binding site" evidence="10">
    <location>
        <begin position="9"/>
        <end position="16"/>
    </location>
    <ligand>
        <name>ATP</name>
        <dbReference type="ChEBI" id="CHEBI:30616"/>
    </ligand>
</feature>